<gene>
    <name evidence="2" type="ORF">BDQ12DRAFT_710781</name>
</gene>
<keyword evidence="1" id="KW-0812">Transmembrane</keyword>
<keyword evidence="1" id="KW-0472">Membrane</keyword>
<dbReference type="EMBL" id="ML213594">
    <property type="protein sequence ID" value="TFK41804.1"/>
    <property type="molecule type" value="Genomic_DNA"/>
</dbReference>
<name>A0A5C3M8P9_9AGAR</name>
<sequence>MPVRELEELEWAHISMIWLIWLGVLGVLQLGKKFLKNQQNLPAHTSFPCFSRFSIVEGRFASSNRLSTHIRTTRHTLGVTGCGVKTGWRFDDLKKTKKRQDWARGITMGMANPRVVKGLERLYPQEVRAFGKDCPSPSPGRSCVWSFLAVNAVRRRWGIHDEFRMVTAWSSVVPDTL</sequence>
<keyword evidence="1" id="KW-1133">Transmembrane helix</keyword>
<dbReference type="Proteomes" id="UP000308652">
    <property type="component" value="Unassembled WGS sequence"/>
</dbReference>
<feature type="transmembrane region" description="Helical" evidence="1">
    <location>
        <begin position="12"/>
        <end position="31"/>
    </location>
</feature>
<organism evidence="2 3">
    <name type="scientific">Crucibulum laeve</name>
    <dbReference type="NCBI Taxonomy" id="68775"/>
    <lineage>
        <taxon>Eukaryota</taxon>
        <taxon>Fungi</taxon>
        <taxon>Dikarya</taxon>
        <taxon>Basidiomycota</taxon>
        <taxon>Agaricomycotina</taxon>
        <taxon>Agaricomycetes</taxon>
        <taxon>Agaricomycetidae</taxon>
        <taxon>Agaricales</taxon>
        <taxon>Agaricineae</taxon>
        <taxon>Nidulariaceae</taxon>
        <taxon>Crucibulum</taxon>
    </lineage>
</organism>
<reference evidence="2 3" key="1">
    <citation type="journal article" date="2019" name="Nat. Ecol. Evol.">
        <title>Megaphylogeny resolves global patterns of mushroom evolution.</title>
        <authorList>
            <person name="Varga T."/>
            <person name="Krizsan K."/>
            <person name="Foldi C."/>
            <person name="Dima B."/>
            <person name="Sanchez-Garcia M."/>
            <person name="Sanchez-Ramirez S."/>
            <person name="Szollosi G.J."/>
            <person name="Szarkandi J.G."/>
            <person name="Papp V."/>
            <person name="Albert L."/>
            <person name="Andreopoulos W."/>
            <person name="Angelini C."/>
            <person name="Antonin V."/>
            <person name="Barry K.W."/>
            <person name="Bougher N.L."/>
            <person name="Buchanan P."/>
            <person name="Buyck B."/>
            <person name="Bense V."/>
            <person name="Catcheside P."/>
            <person name="Chovatia M."/>
            <person name="Cooper J."/>
            <person name="Damon W."/>
            <person name="Desjardin D."/>
            <person name="Finy P."/>
            <person name="Geml J."/>
            <person name="Haridas S."/>
            <person name="Hughes K."/>
            <person name="Justo A."/>
            <person name="Karasinski D."/>
            <person name="Kautmanova I."/>
            <person name="Kiss B."/>
            <person name="Kocsube S."/>
            <person name="Kotiranta H."/>
            <person name="LaButti K.M."/>
            <person name="Lechner B.E."/>
            <person name="Liimatainen K."/>
            <person name="Lipzen A."/>
            <person name="Lukacs Z."/>
            <person name="Mihaltcheva S."/>
            <person name="Morgado L.N."/>
            <person name="Niskanen T."/>
            <person name="Noordeloos M.E."/>
            <person name="Ohm R.A."/>
            <person name="Ortiz-Santana B."/>
            <person name="Ovrebo C."/>
            <person name="Racz N."/>
            <person name="Riley R."/>
            <person name="Savchenko A."/>
            <person name="Shiryaev A."/>
            <person name="Soop K."/>
            <person name="Spirin V."/>
            <person name="Szebenyi C."/>
            <person name="Tomsovsky M."/>
            <person name="Tulloss R.E."/>
            <person name="Uehling J."/>
            <person name="Grigoriev I.V."/>
            <person name="Vagvolgyi C."/>
            <person name="Papp T."/>
            <person name="Martin F.M."/>
            <person name="Miettinen O."/>
            <person name="Hibbett D.S."/>
            <person name="Nagy L.G."/>
        </authorList>
    </citation>
    <scope>NUCLEOTIDE SEQUENCE [LARGE SCALE GENOMIC DNA]</scope>
    <source>
        <strain evidence="2 3">CBS 166.37</strain>
    </source>
</reference>
<accession>A0A5C3M8P9</accession>
<evidence type="ECO:0000256" key="1">
    <source>
        <dbReference type="SAM" id="Phobius"/>
    </source>
</evidence>
<protein>
    <submittedName>
        <fullName evidence="2">Uncharacterized protein</fullName>
    </submittedName>
</protein>
<dbReference type="AlphaFoldDB" id="A0A5C3M8P9"/>
<keyword evidence="3" id="KW-1185">Reference proteome</keyword>
<evidence type="ECO:0000313" key="3">
    <source>
        <dbReference type="Proteomes" id="UP000308652"/>
    </source>
</evidence>
<proteinExistence type="predicted"/>
<evidence type="ECO:0000313" key="2">
    <source>
        <dbReference type="EMBL" id="TFK41804.1"/>
    </source>
</evidence>